<dbReference type="InterPro" id="IPR052389">
    <property type="entry name" value="Sec_Metab_Biosynth-Assoc"/>
</dbReference>
<dbReference type="InterPro" id="IPR029069">
    <property type="entry name" value="HotDog_dom_sf"/>
</dbReference>
<dbReference type="Pfam" id="PF13622">
    <property type="entry name" value="4HBT_3"/>
    <property type="match status" value="1"/>
</dbReference>
<dbReference type="InterPro" id="IPR049450">
    <property type="entry name" value="ACOT8-like_C"/>
</dbReference>
<dbReference type="CDD" id="cd03440">
    <property type="entry name" value="hot_dog"/>
    <property type="match status" value="1"/>
</dbReference>
<dbReference type="Proteomes" id="UP000184255">
    <property type="component" value="Unassembled WGS sequence"/>
</dbReference>
<dbReference type="PANTHER" id="PTHR38110">
    <property type="entry name" value="CHROMOSOME 23, WHOLE GENOME SHOTGUN SEQUENCE"/>
    <property type="match status" value="1"/>
</dbReference>
<dbReference type="EMBL" id="FCQH01000006">
    <property type="protein sequence ID" value="CVK94580.1"/>
    <property type="molecule type" value="Genomic_DNA"/>
</dbReference>
<accession>A0A1L7T795</accession>
<dbReference type="SUPFAM" id="SSF54637">
    <property type="entry name" value="Thioesterase/thiol ester dehydrase-isomerase"/>
    <property type="match status" value="2"/>
</dbReference>
<dbReference type="VEuPathDB" id="FungiDB:FMAN_03622"/>
<dbReference type="InterPro" id="IPR042171">
    <property type="entry name" value="Acyl-CoA_hotdog"/>
</dbReference>
<comment type="caution">
    <text evidence="3">The sequence shown here is derived from an EMBL/GenBank/DDBJ whole genome shotgun (WGS) entry which is preliminary data.</text>
</comment>
<evidence type="ECO:0000259" key="2">
    <source>
        <dbReference type="Pfam" id="PF20789"/>
    </source>
</evidence>
<proteinExistence type="predicted"/>
<dbReference type="AlphaFoldDB" id="A0A1L7T795"/>
<dbReference type="Pfam" id="PF20789">
    <property type="entry name" value="4HBT_3C"/>
    <property type="match status" value="1"/>
</dbReference>
<evidence type="ECO:0000313" key="4">
    <source>
        <dbReference type="Proteomes" id="UP000184255"/>
    </source>
</evidence>
<protein>
    <recommendedName>
        <fullName evidence="5">Thioesterase family protein</fullName>
    </recommendedName>
</protein>
<dbReference type="RefSeq" id="XP_041682926.1">
    <property type="nucleotide sequence ID" value="XM_041832466.1"/>
</dbReference>
<gene>
    <name evidence="3" type="ORF">FMAN_03622</name>
</gene>
<sequence length="326" mass="36522">MSNSHLPNSHQEVTPAWRPYKFPRIPLPDAIKTSPVADSDGHTYRGSVPPDWCGKGGRRLAAHGGYCATVLMMTARQYHHDKHGSLENVEPLNISVEYLEPLPQGQFEITLETLSIGKRTSTVEARLKSLEAHKDKVCTIAIVRLGILKDNGQVINMQPSVWPLPDRMKDCTRWSDASFYYMNPPASTIRAYTPKGDNAPLWSENFGGRNTRYQWVKLDNDKKFGLEHLPVLADLVPAIFLNYDENGMEAASSWGMPTTAMSIMFRSEVTSQDWLLTRTTMKRLHGGRFDMNIEILNEDGKLLASCVQICSVIPLGKPNSQIPGKL</sequence>
<dbReference type="Gene3D" id="2.40.160.210">
    <property type="entry name" value="Acyl-CoA thioesterase, double hotdog domain"/>
    <property type="match status" value="1"/>
</dbReference>
<evidence type="ECO:0000259" key="1">
    <source>
        <dbReference type="Pfam" id="PF13622"/>
    </source>
</evidence>
<feature type="domain" description="Acyl-CoA thioesterase-like C-terminal" evidence="2">
    <location>
        <begin position="204"/>
        <end position="311"/>
    </location>
</feature>
<organism evidence="3 4">
    <name type="scientific">Fusarium mangiferae</name>
    <name type="common">Mango malformation disease fungus</name>
    <dbReference type="NCBI Taxonomy" id="192010"/>
    <lineage>
        <taxon>Eukaryota</taxon>
        <taxon>Fungi</taxon>
        <taxon>Dikarya</taxon>
        <taxon>Ascomycota</taxon>
        <taxon>Pezizomycotina</taxon>
        <taxon>Sordariomycetes</taxon>
        <taxon>Hypocreomycetidae</taxon>
        <taxon>Hypocreales</taxon>
        <taxon>Nectriaceae</taxon>
        <taxon>Fusarium</taxon>
        <taxon>Fusarium fujikuroi species complex</taxon>
    </lineage>
</organism>
<dbReference type="PANTHER" id="PTHR38110:SF4">
    <property type="entry name" value="THIOESTERASE-LIKE SUPERFAMILY-DOMAIN-CONTAINING PROTEIN"/>
    <property type="match status" value="1"/>
</dbReference>
<reference evidence="4" key="1">
    <citation type="journal article" date="2016" name="Genome Biol. Evol.">
        <title>Comparative 'omics' of the Fusarium fujikuroi species complex highlights differences in genetic potential and metabolite synthesis.</title>
        <authorList>
            <person name="Niehaus E.-M."/>
            <person name="Muensterkoetter M."/>
            <person name="Proctor R.H."/>
            <person name="Brown D.W."/>
            <person name="Sharon A."/>
            <person name="Idan Y."/>
            <person name="Oren-Young L."/>
            <person name="Sieber C.M."/>
            <person name="Novak O."/>
            <person name="Pencik A."/>
            <person name="Tarkowska D."/>
            <person name="Hromadova K."/>
            <person name="Freeman S."/>
            <person name="Maymon M."/>
            <person name="Elazar M."/>
            <person name="Youssef S.A."/>
            <person name="El-Shabrawy E.S.M."/>
            <person name="Shalaby A.B.A."/>
            <person name="Houterman P."/>
            <person name="Brock N.L."/>
            <person name="Burkhardt I."/>
            <person name="Tsavkelova E.A."/>
            <person name="Dickschat J.S."/>
            <person name="Galuszka P."/>
            <person name="Gueldener U."/>
            <person name="Tudzynski B."/>
        </authorList>
    </citation>
    <scope>NUCLEOTIDE SEQUENCE [LARGE SCALE GENOMIC DNA]</scope>
    <source>
        <strain evidence="4">MRC7560</strain>
    </source>
</reference>
<keyword evidence="4" id="KW-1185">Reference proteome</keyword>
<feature type="domain" description="Acyl-CoA thioesterase-like N-terminal HotDog" evidence="1">
    <location>
        <begin position="59"/>
        <end position="143"/>
    </location>
</feature>
<name>A0A1L7T795_FUSMA</name>
<dbReference type="InterPro" id="IPR049449">
    <property type="entry name" value="TesB_ACOT8-like_N"/>
</dbReference>
<dbReference type="GeneID" id="65082893"/>
<evidence type="ECO:0008006" key="5">
    <source>
        <dbReference type="Google" id="ProtNLM"/>
    </source>
</evidence>
<evidence type="ECO:0000313" key="3">
    <source>
        <dbReference type="EMBL" id="CVK94580.1"/>
    </source>
</evidence>